<dbReference type="SUPFAM" id="SSF101898">
    <property type="entry name" value="NHL repeat"/>
    <property type="match status" value="1"/>
</dbReference>
<reference evidence="6" key="1">
    <citation type="journal article" date="2019" name="Int. J. Syst. Evol. Microbiol.">
        <title>The Global Catalogue of Microorganisms (GCM) 10K type strain sequencing project: providing services to taxonomists for standard genome sequencing and annotation.</title>
        <authorList>
            <consortium name="The Broad Institute Genomics Platform"/>
            <consortium name="The Broad Institute Genome Sequencing Center for Infectious Disease"/>
            <person name="Wu L."/>
            <person name="Ma J."/>
        </authorList>
    </citation>
    <scope>NUCLEOTIDE SEQUENCE [LARGE SCALE GENOMIC DNA]</scope>
    <source>
        <strain evidence="6">CCUG 43114</strain>
    </source>
</reference>
<comment type="caution">
    <text evidence="5">The sequence shown here is derived from an EMBL/GenBank/DDBJ whole genome shotgun (WGS) entry which is preliminary data.</text>
</comment>
<keyword evidence="1" id="KW-0677">Repeat</keyword>
<sequence length="666" mass="69995">MTTSTTPAPSRRVRVRAPRLQGRGWLNTGGRPLDLETLRGRIVLLDFWTFCCVNCLHVLDELRPVEAEFADTLVVVGVHSPKFEHETDPDALRAAVERYDVHHPVLDDPQLLTWQAYAARAWPTLAVVDPEGYVVAQLSGEGHADGLRSLLRELVAEHEAKGTLRRGDAPYVPPPREDTPLRFPGKVLPLPGRDGGEPTLLVSDTARHRLVELAVDAESVVRTIGDGTRGLVDGDPATARFGEPQGLALLPAEVAARVGYDVVVADSVGHCLRGVRLADGRVTTVAGTGEQLRERAGGGPALAQPLSTPWDVTWFDGQVVVAMAGLHQLWAFDPAPEPADGVVRVLAGTSAEGLRDGAAEHAWFAQTSGLAVSADGTRLWLADSETSALRWVERADLGDPAAPAPDRSAPEVTDTRLANAAAAAGPGYVVGTGVGSGLFDFGHVDGRGGVDGPARLQHPLGVAVLADGSVAVADTYNGAVRRYDPSTQEVTTLANGLAEPSDVVVDPADPSLLLVVASASHEVVRVRLPREAARIDTGARRTQRPPTPVAPGPVRLEVAFVPPSGQKLDDRWGDPSRLSVSATPPELLAEGAGSGAGLGRDLVLAGPPGAEGVLHVSVQAAACDGDPVTGEVPEHAACHLYQQDWGIPVVLSESGTNRCDLDLRGV</sequence>
<dbReference type="PROSITE" id="PS51125">
    <property type="entry name" value="NHL"/>
    <property type="match status" value="1"/>
</dbReference>
<dbReference type="RefSeq" id="WP_340269286.1">
    <property type="nucleotide sequence ID" value="NZ_JBBEOG010000004.1"/>
</dbReference>
<evidence type="ECO:0000256" key="3">
    <source>
        <dbReference type="SAM" id="MobiDB-lite"/>
    </source>
</evidence>
<dbReference type="PROSITE" id="PS51352">
    <property type="entry name" value="THIOREDOXIN_2"/>
    <property type="match status" value="1"/>
</dbReference>
<feature type="region of interest" description="Disordered" evidence="3">
    <location>
        <begin position="165"/>
        <end position="189"/>
    </location>
</feature>
<evidence type="ECO:0000256" key="2">
    <source>
        <dbReference type="PROSITE-ProRule" id="PRU00504"/>
    </source>
</evidence>
<dbReference type="InterPro" id="IPR001258">
    <property type="entry name" value="NHL_repeat"/>
</dbReference>
<dbReference type="Gene3D" id="3.40.30.10">
    <property type="entry name" value="Glutaredoxin"/>
    <property type="match status" value="1"/>
</dbReference>
<dbReference type="InterPro" id="IPR011042">
    <property type="entry name" value="6-blade_b-propeller_TolB-like"/>
</dbReference>
<dbReference type="InterPro" id="IPR012336">
    <property type="entry name" value="Thioredoxin-like_fold"/>
</dbReference>
<evidence type="ECO:0000259" key="4">
    <source>
        <dbReference type="PROSITE" id="PS51352"/>
    </source>
</evidence>
<dbReference type="InterPro" id="IPR013766">
    <property type="entry name" value="Thioredoxin_domain"/>
</dbReference>
<accession>A0ABW0GPI3</accession>
<gene>
    <name evidence="5" type="ORF">ACFPJ6_11385</name>
</gene>
<feature type="region of interest" description="Disordered" evidence="3">
    <location>
        <begin position="565"/>
        <end position="585"/>
    </location>
</feature>
<dbReference type="Pfam" id="PF01436">
    <property type="entry name" value="NHL"/>
    <property type="match status" value="1"/>
</dbReference>
<dbReference type="PANTHER" id="PTHR46388">
    <property type="entry name" value="NHL REPEAT-CONTAINING PROTEIN 2"/>
    <property type="match status" value="1"/>
</dbReference>
<proteinExistence type="predicted"/>
<dbReference type="SUPFAM" id="SSF52833">
    <property type="entry name" value="Thioredoxin-like"/>
    <property type="match status" value="1"/>
</dbReference>
<dbReference type="Pfam" id="PF13905">
    <property type="entry name" value="Thioredoxin_8"/>
    <property type="match status" value="1"/>
</dbReference>
<dbReference type="InterPro" id="IPR036249">
    <property type="entry name" value="Thioredoxin-like_sf"/>
</dbReference>
<dbReference type="EMBL" id="JBHSLD010000009">
    <property type="protein sequence ID" value="MFC5381397.1"/>
    <property type="molecule type" value="Genomic_DNA"/>
</dbReference>
<dbReference type="PANTHER" id="PTHR46388:SF2">
    <property type="entry name" value="NHL REPEAT-CONTAINING PROTEIN 2"/>
    <property type="match status" value="1"/>
</dbReference>
<dbReference type="CDD" id="cd14951">
    <property type="entry name" value="NHL-2_like"/>
    <property type="match status" value="1"/>
</dbReference>
<evidence type="ECO:0000313" key="6">
    <source>
        <dbReference type="Proteomes" id="UP001596122"/>
    </source>
</evidence>
<keyword evidence="6" id="KW-1185">Reference proteome</keyword>
<evidence type="ECO:0000313" key="5">
    <source>
        <dbReference type="EMBL" id="MFC5381397.1"/>
    </source>
</evidence>
<protein>
    <submittedName>
        <fullName evidence="5">NHL domain-containing thioredoxin family protein</fullName>
    </submittedName>
</protein>
<dbReference type="InterPro" id="IPR045302">
    <property type="entry name" value="NHL2_NHL_rpt_dom"/>
</dbReference>
<evidence type="ECO:0000256" key="1">
    <source>
        <dbReference type="ARBA" id="ARBA00022737"/>
    </source>
</evidence>
<dbReference type="Proteomes" id="UP001596122">
    <property type="component" value="Unassembled WGS sequence"/>
</dbReference>
<organism evidence="5 6">
    <name type="scientific">Aquipuribacter nitratireducens</name>
    <dbReference type="NCBI Taxonomy" id="650104"/>
    <lineage>
        <taxon>Bacteria</taxon>
        <taxon>Bacillati</taxon>
        <taxon>Actinomycetota</taxon>
        <taxon>Actinomycetes</taxon>
        <taxon>Micrococcales</taxon>
        <taxon>Intrasporangiaceae</taxon>
        <taxon>Aquipuribacter</taxon>
    </lineage>
</organism>
<feature type="repeat" description="NHL" evidence="2">
    <location>
        <begin position="452"/>
        <end position="486"/>
    </location>
</feature>
<dbReference type="Gene3D" id="2.120.10.30">
    <property type="entry name" value="TolB, C-terminal domain"/>
    <property type="match status" value="3"/>
</dbReference>
<feature type="domain" description="Thioredoxin" evidence="4">
    <location>
        <begin position="2"/>
        <end position="156"/>
    </location>
</feature>
<name>A0ABW0GPI3_9MICO</name>